<sequence length="402" mass="45484">MAKVTFTAWKTKAQLLDVRSEFYPPTWYTGPDRRSHACATVEAWKLRGNVPHHVEATALLTDAILHDDGLRNSIFSIRATYSAAFCRFVTGLVDTKVTGPRRTMFQRAMDLGLPASFVELRHEATHREPPSLVVLRKATQRSLEWLWDNYWANIDLDVIGGVLQYNRDEGLPITTVLGEVLQEFVHGSGSRPAQKKRKREHEDGIAGRLLEICSMSRDGMDAGLAALSVLLLDLKLLFDSERRLGDSMNAMFEKWDPVLQKVADGHSPFLLFLSEELVHKLALNPATDSPENTIDEGIFLWLDHLLNSPTWESRKQYLPRDYIIAVCHGQPSHWAKMMAQNLQLQQQGSAAVVPRRQMTVNKSSKKRAHTVSDGEFSRKLQGHGWGLAEKWDNRPLGMTLKI</sequence>
<dbReference type="GO" id="GO:0000460">
    <property type="term" value="P:maturation of 5.8S rRNA"/>
    <property type="evidence" value="ECO:0007669"/>
    <property type="project" value="TreeGrafter"/>
</dbReference>
<dbReference type="STRING" id="104259.A0A0F7TZI8"/>
<proteinExistence type="predicted"/>
<name>A0A0F7TZI8_PENBI</name>
<accession>A0A0F7TZI8</accession>
<organism evidence="1 2">
    <name type="scientific">Penicillium brasilianum</name>
    <dbReference type="NCBI Taxonomy" id="104259"/>
    <lineage>
        <taxon>Eukaryota</taxon>
        <taxon>Fungi</taxon>
        <taxon>Dikarya</taxon>
        <taxon>Ascomycota</taxon>
        <taxon>Pezizomycotina</taxon>
        <taxon>Eurotiomycetes</taxon>
        <taxon>Eurotiomycetidae</taxon>
        <taxon>Eurotiales</taxon>
        <taxon>Aspergillaceae</taxon>
        <taxon>Penicillium</taxon>
    </lineage>
</organism>
<dbReference type="GO" id="GO:0000470">
    <property type="term" value="P:maturation of LSU-rRNA"/>
    <property type="evidence" value="ECO:0007669"/>
    <property type="project" value="TreeGrafter"/>
</dbReference>
<dbReference type="GO" id="GO:0090730">
    <property type="term" value="C:Las1 complex"/>
    <property type="evidence" value="ECO:0007669"/>
    <property type="project" value="InterPro"/>
</dbReference>
<dbReference type="EMBL" id="CDHK01000010">
    <property type="protein sequence ID" value="CEJ61366.1"/>
    <property type="molecule type" value="Genomic_DNA"/>
</dbReference>
<dbReference type="PANTHER" id="PTHR15002">
    <property type="entry name" value="RIBOSOMAL BIOGENESIS PROTEIN LAS1L"/>
    <property type="match status" value="1"/>
</dbReference>
<dbReference type="AlphaFoldDB" id="A0A0F7TZI8"/>
<gene>
    <name evidence="1" type="ORF">PMG11_09901</name>
</gene>
<dbReference type="Pfam" id="PF04031">
    <property type="entry name" value="Las1"/>
    <property type="match status" value="1"/>
</dbReference>
<dbReference type="OrthoDB" id="515692at2759"/>
<keyword evidence="2" id="KW-1185">Reference proteome</keyword>
<dbReference type="GO" id="GO:0004519">
    <property type="term" value="F:endonuclease activity"/>
    <property type="evidence" value="ECO:0007669"/>
    <property type="project" value="InterPro"/>
</dbReference>
<dbReference type="PANTHER" id="PTHR15002:SF0">
    <property type="entry name" value="RIBOSOMAL BIOGENESIS PROTEIN LAS1L"/>
    <property type="match status" value="1"/>
</dbReference>
<evidence type="ECO:0000313" key="2">
    <source>
        <dbReference type="Proteomes" id="UP000042958"/>
    </source>
</evidence>
<dbReference type="GO" id="GO:0030687">
    <property type="term" value="C:preribosome, large subunit precursor"/>
    <property type="evidence" value="ECO:0007669"/>
    <property type="project" value="TreeGrafter"/>
</dbReference>
<protein>
    <recommendedName>
        <fullName evidence="3">Cell morphogenesis protein Las1</fullName>
    </recommendedName>
</protein>
<evidence type="ECO:0008006" key="3">
    <source>
        <dbReference type="Google" id="ProtNLM"/>
    </source>
</evidence>
<reference evidence="2" key="1">
    <citation type="journal article" date="2015" name="Genome Announc.">
        <title>Draft genome sequence of the fungus Penicillium brasilianum MG11.</title>
        <authorList>
            <person name="Horn F."/>
            <person name="Linde J."/>
            <person name="Mattern D.J."/>
            <person name="Walther G."/>
            <person name="Guthke R."/>
            <person name="Brakhage A.A."/>
            <person name="Valiante V."/>
        </authorList>
    </citation>
    <scope>NUCLEOTIDE SEQUENCE [LARGE SCALE GENOMIC DNA]</scope>
    <source>
        <strain evidence="2">MG11</strain>
    </source>
</reference>
<dbReference type="InterPro" id="IPR007174">
    <property type="entry name" value="Las1"/>
</dbReference>
<evidence type="ECO:0000313" key="1">
    <source>
        <dbReference type="EMBL" id="CEJ61366.1"/>
    </source>
</evidence>
<dbReference type="Proteomes" id="UP000042958">
    <property type="component" value="Unassembled WGS sequence"/>
</dbReference>